<reference evidence="2 5" key="2">
    <citation type="submission" date="2018-10" db="EMBL/GenBank/DDBJ databases">
        <title>Sequencing the genomes of 1000 actinobacteria strains.</title>
        <authorList>
            <person name="Klenk H.-P."/>
        </authorList>
    </citation>
    <scope>NUCLEOTIDE SEQUENCE [LARGE SCALE GENOMIC DNA]</scope>
    <source>
        <strain evidence="2 5">DSM 45119</strain>
    </source>
</reference>
<feature type="domain" description="AbiEi antitoxin N-terminal" evidence="1">
    <location>
        <begin position="16"/>
        <end position="56"/>
    </location>
</feature>
<dbReference type="Proteomes" id="UP000199398">
    <property type="component" value="Unassembled WGS sequence"/>
</dbReference>
<dbReference type="AlphaFoldDB" id="A0A1I4ZNM7"/>
<evidence type="ECO:0000259" key="1">
    <source>
        <dbReference type="Pfam" id="PF13338"/>
    </source>
</evidence>
<keyword evidence="5" id="KW-1185">Reference proteome</keyword>
<evidence type="ECO:0000313" key="4">
    <source>
        <dbReference type="Proteomes" id="UP000199398"/>
    </source>
</evidence>
<dbReference type="OrthoDB" id="3356078at2"/>
<protein>
    <submittedName>
        <fullName evidence="2">AbiEi antitoxin of type IV toxin-antitoxin system</fullName>
    </submittedName>
    <submittedName>
        <fullName evidence="3">Transcriptional regulator, AbiEi antitoxin, Type IV TA system</fullName>
    </submittedName>
</protein>
<evidence type="ECO:0000313" key="3">
    <source>
        <dbReference type="EMBL" id="SFN51865.1"/>
    </source>
</evidence>
<accession>A0A1I4ZNM7</accession>
<dbReference type="EMBL" id="FOUP01000005">
    <property type="protein sequence ID" value="SFN51865.1"/>
    <property type="molecule type" value="Genomic_DNA"/>
</dbReference>
<dbReference type="InterPro" id="IPR025159">
    <property type="entry name" value="AbiEi_N"/>
</dbReference>
<dbReference type="Pfam" id="PF13338">
    <property type="entry name" value="AbiEi_4"/>
    <property type="match status" value="1"/>
</dbReference>
<dbReference type="Proteomes" id="UP000270697">
    <property type="component" value="Unassembled WGS sequence"/>
</dbReference>
<dbReference type="STRING" id="455193.SAMN05421805_10556"/>
<organism evidence="3 4">
    <name type="scientific">Saccharopolyspora antimicrobica</name>
    <dbReference type="NCBI Taxonomy" id="455193"/>
    <lineage>
        <taxon>Bacteria</taxon>
        <taxon>Bacillati</taxon>
        <taxon>Actinomycetota</taxon>
        <taxon>Actinomycetes</taxon>
        <taxon>Pseudonocardiales</taxon>
        <taxon>Pseudonocardiaceae</taxon>
        <taxon>Saccharopolyspora</taxon>
    </lineage>
</organism>
<dbReference type="RefSeq" id="WP_093152743.1">
    <property type="nucleotide sequence ID" value="NZ_RBXX01000002.1"/>
</dbReference>
<evidence type="ECO:0000313" key="5">
    <source>
        <dbReference type="Proteomes" id="UP000270697"/>
    </source>
</evidence>
<evidence type="ECO:0000313" key="2">
    <source>
        <dbReference type="EMBL" id="RKT83458.1"/>
    </source>
</evidence>
<dbReference type="EMBL" id="RBXX01000002">
    <property type="protein sequence ID" value="RKT83458.1"/>
    <property type="molecule type" value="Genomic_DNA"/>
</dbReference>
<name>A0A1I4ZNM7_9PSEU</name>
<sequence>MRMVQAITSLGAYTAGQWGLVTAAQAKGAGVDSVTLLRLVDAGLLVRVRHGVYQLAVSEESAHLAEKAAWLALRPAVAGWVRPKLDPDGGVVSHRSAALLQGLGDLVSERIEITVPRRRATRDSEVKLRGRPLDEDEVTRVDGLPVTTVERTVIDLLNDRVDASHMGQIIHEANRRDRLDLDVLAEKVGCFSRRYGVTGRDGHALIEHLLSAVQDGRARAR</sequence>
<gene>
    <name evidence="2" type="ORF">ATL45_1741</name>
    <name evidence="3" type="ORF">SAMN05421805_10556</name>
</gene>
<reference evidence="3 4" key="1">
    <citation type="submission" date="2016-10" db="EMBL/GenBank/DDBJ databases">
        <authorList>
            <person name="de Groot N.N."/>
        </authorList>
    </citation>
    <scope>NUCLEOTIDE SEQUENCE [LARGE SCALE GENOMIC DNA]</scope>
    <source>
        <strain evidence="3 4">CPCC 201259</strain>
    </source>
</reference>
<proteinExistence type="predicted"/>